<dbReference type="Proteomes" id="UP000474802">
    <property type="component" value="Unassembled WGS sequence"/>
</dbReference>
<accession>A0A6M1SPG3</accession>
<protein>
    <recommendedName>
        <fullName evidence="4">DUF945 domain-containing protein</fullName>
    </recommendedName>
</protein>
<organism evidence="2 3">
    <name type="scientific">Devosia aurantiaca</name>
    <dbReference type="NCBI Taxonomy" id="2714858"/>
    <lineage>
        <taxon>Bacteria</taxon>
        <taxon>Pseudomonadati</taxon>
        <taxon>Pseudomonadota</taxon>
        <taxon>Alphaproteobacteria</taxon>
        <taxon>Hyphomicrobiales</taxon>
        <taxon>Devosiaceae</taxon>
        <taxon>Devosia</taxon>
    </lineage>
</organism>
<feature type="signal peptide" evidence="1">
    <location>
        <begin position="1"/>
        <end position="27"/>
    </location>
</feature>
<feature type="chain" id="PRO_5026975162" description="DUF945 domain-containing protein" evidence="1">
    <location>
        <begin position="28"/>
        <end position="407"/>
    </location>
</feature>
<comment type="caution">
    <text evidence="2">The sequence shown here is derived from an EMBL/GenBank/DDBJ whole genome shotgun (WGS) entry which is preliminary data.</text>
</comment>
<reference evidence="2 3" key="2">
    <citation type="submission" date="2020-03" db="EMBL/GenBank/DDBJ databases">
        <title>Devosia chinhatensis sp. nov., isolated from a hexachlorocyclohexane (HCH) dump site in India.</title>
        <authorList>
            <person name="Kumar M."/>
            <person name="Lal R."/>
        </authorList>
    </citation>
    <scope>NUCLEOTIDE SEQUENCE [LARGE SCALE GENOMIC DNA]</scope>
    <source>
        <strain evidence="2 3">H239</strain>
    </source>
</reference>
<dbReference type="AlphaFoldDB" id="A0A6M1SPG3"/>
<keyword evidence="1" id="KW-0732">Signal</keyword>
<gene>
    <name evidence="2" type="ORF">G5575_12975</name>
</gene>
<keyword evidence="3" id="KW-1185">Reference proteome</keyword>
<evidence type="ECO:0000313" key="3">
    <source>
        <dbReference type="Proteomes" id="UP000474802"/>
    </source>
</evidence>
<dbReference type="EMBL" id="JAALFG010000002">
    <property type="protein sequence ID" value="NGP18446.1"/>
    <property type="molecule type" value="Genomic_DNA"/>
</dbReference>
<evidence type="ECO:0000256" key="1">
    <source>
        <dbReference type="SAM" id="SignalP"/>
    </source>
</evidence>
<sequence length="407" mass="42964">MIRTTKTAGLMLASGLTTLALMQPASALEAQAFIDRFEAVYAVMGYELDFGTATLDGDTITVDGVTVGFAGTEEEPTTFDTELTFTGVVENEDGSYFAEQLTVPDIDTEFASDPVGHLSVTGIVAEGLWLPPEDEYSAENLLQTVDRVATGPLVVSRDGAEVVRYDGLDYSSEFGYADDDALESVNSKFTVSNIWADLSTVGEEEPEAGAVIESLGLTEIKGNISQAGTWTLSDGRLALTESVMDFENIGKLNFTFDILGFTPAVLDKIYAMNASDIDPTTEEGQAQQMMMGMEMAQALSIASADIRYDDAGLAPKLLDLFAAQSGIDRAAFVEAIKPVVPAMMADLNAPALVDLIVPAVNAFLDDPQSFEVAVAPASPTSFLVLAAAAANPAGLIQALGLTVTANQ</sequence>
<dbReference type="RefSeq" id="WP_164534650.1">
    <property type="nucleotide sequence ID" value="NZ_JAALFG010000002.1"/>
</dbReference>
<evidence type="ECO:0000313" key="2">
    <source>
        <dbReference type="EMBL" id="NGP18446.1"/>
    </source>
</evidence>
<evidence type="ECO:0008006" key="4">
    <source>
        <dbReference type="Google" id="ProtNLM"/>
    </source>
</evidence>
<proteinExistence type="predicted"/>
<reference evidence="2 3" key="1">
    <citation type="submission" date="2020-02" db="EMBL/GenBank/DDBJ databases">
        <authorList>
            <person name="Khan S.A."/>
            <person name="Jeon C.O."/>
            <person name="Chun B.H."/>
        </authorList>
    </citation>
    <scope>NUCLEOTIDE SEQUENCE [LARGE SCALE GENOMIC DNA]</scope>
    <source>
        <strain evidence="2 3">H239</strain>
    </source>
</reference>
<name>A0A6M1SPG3_9HYPH</name>